<feature type="chain" id="PRO_5035284884" evidence="2">
    <location>
        <begin position="18"/>
        <end position="230"/>
    </location>
</feature>
<organism evidence="3 4">
    <name type="scientific">Eleutherodactylus coqui</name>
    <name type="common">Puerto Rican coqui</name>
    <dbReference type="NCBI Taxonomy" id="57060"/>
    <lineage>
        <taxon>Eukaryota</taxon>
        <taxon>Metazoa</taxon>
        <taxon>Chordata</taxon>
        <taxon>Craniata</taxon>
        <taxon>Vertebrata</taxon>
        <taxon>Euteleostomi</taxon>
        <taxon>Amphibia</taxon>
        <taxon>Batrachia</taxon>
        <taxon>Anura</taxon>
        <taxon>Neobatrachia</taxon>
        <taxon>Hyloidea</taxon>
        <taxon>Eleutherodactylidae</taxon>
        <taxon>Eleutherodactylinae</taxon>
        <taxon>Eleutherodactylus</taxon>
        <taxon>Eleutherodactylus</taxon>
    </lineage>
</organism>
<reference evidence="3" key="1">
    <citation type="thesis" date="2020" institute="ProQuest LLC" country="789 East Eisenhower Parkway, Ann Arbor, MI, USA">
        <title>Comparative Genomics and Chromosome Evolution.</title>
        <authorList>
            <person name="Mudd A.B."/>
        </authorList>
    </citation>
    <scope>NUCLEOTIDE SEQUENCE</scope>
    <source>
        <strain evidence="3">HN-11 Male</strain>
        <tissue evidence="3">Kidney and liver</tissue>
    </source>
</reference>
<gene>
    <name evidence="3" type="ORF">GDO78_013733</name>
</gene>
<feature type="signal peptide" evidence="2">
    <location>
        <begin position="1"/>
        <end position="17"/>
    </location>
</feature>
<evidence type="ECO:0000256" key="2">
    <source>
        <dbReference type="SAM" id="SignalP"/>
    </source>
</evidence>
<evidence type="ECO:0000256" key="1">
    <source>
        <dbReference type="SAM" id="MobiDB-lite"/>
    </source>
</evidence>
<feature type="compositionally biased region" description="Acidic residues" evidence="1">
    <location>
        <begin position="124"/>
        <end position="142"/>
    </location>
</feature>
<proteinExistence type="predicted"/>
<keyword evidence="4" id="KW-1185">Reference proteome</keyword>
<comment type="caution">
    <text evidence="3">The sequence shown here is derived from an EMBL/GenBank/DDBJ whole genome shotgun (WGS) entry which is preliminary data.</text>
</comment>
<evidence type="ECO:0000313" key="3">
    <source>
        <dbReference type="EMBL" id="KAG9462612.1"/>
    </source>
</evidence>
<keyword evidence="2" id="KW-0732">Signal</keyword>
<dbReference type="Proteomes" id="UP000770717">
    <property type="component" value="Unassembled WGS sequence"/>
</dbReference>
<feature type="region of interest" description="Disordered" evidence="1">
    <location>
        <begin position="115"/>
        <end position="142"/>
    </location>
</feature>
<dbReference type="EMBL" id="WNTK01010315">
    <property type="protein sequence ID" value="KAG9462612.1"/>
    <property type="molecule type" value="Genomic_DNA"/>
</dbReference>
<dbReference type="OrthoDB" id="20295at2759"/>
<accession>A0A8J6E7C3</accession>
<dbReference type="AlphaFoldDB" id="A0A8J6E7C3"/>
<sequence>MMGVVVRLTRILALCRGDLLLQCAGGFHQVCTSRSLMAADYSQRLTTILQADISACRLSNRVTLSLQGASGFPATWTAPPAKMTDQENNNSISANPFAALFGSIAEARQFVAGQKEQLRQQTDDAAESPDDSDNSVSESLDDCDDSVAEINRSFLSQQEICEQLNINHMIQRIFLITLDNSDPSLKSGNGIPLRCVYLEELGSELDGQDWLDMNNVEQVGHTTATQWERG</sequence>
<name>A0A8J6E7C3_ELECQ</name>
<evidence type="ECO:0000313" key="4">
    <source>
        <dbReference type="Proteomes" id="UP000770717"/>
    </source>
</evidence>
<protein>
    <submittedName>
        <fullName evidence="3">Uncharacterized protein</fullName>
    </submittedName>
</protein>